<dbReference type="InterPro" id="IPR004838">
    <property type="entry name" value="NHTrfase_class1_PyrdxlP-BS"/>
</dbReference>
<dbReference type="InterPro" id="IPR004839">
    <property type="entry name" value="Aminotransferase_I/II_large"/>
</dbReference>
<dbReference type="Gene3D" id="3.40.640.10">
    <property type="entry name" value="Type I PLP-dependent aspartate aminotransferase-like (Major domain)"/>
    <property type="match status" value="1"/>
</dbReference>
<dbReference type="PANTHER" id="PTHR42885:SF1">
    <property type="entry name" value="THREONINE-PHOSPHATE DECARBOXYLASE"/>
    <property type="match status" value="1"/>
</dbReference>
<dbReference type="GO" id="GO:0048472">
    <property type="term" value="F:threonine-phosphate decarboxylase activity"/>
    <property type="evidence" value="ECO:0007669"/>
    <property type="project" value="UniProtKB-EC"/>
</dbReference>
<dbReference type="Gene3D" id="3.90.1150.10">
    <property type="entry name" value="Aspartate Aminotransferase, domain 1"/>
    <property type="match status" value="1"/>
</dbReference>
<proteinExistence type="predicted"/>
<gene>
    <name evidence="11" type="ORF">FCL40_03730</name>
</gene>
<evidence type="ECO:0000256" key="3">
    <source>
        <dbReference type="ARBA" id="ARBA00004953"/>
    </source>
</evidence>
<evidence type="ECO:0000256" key="7">
    <source>
        <dbReference type="ARBA" id="ARBA00023239"/>
    </source>
</evidence>
<dbReference type="PANTHER" id="PTHR42885">
    <property type="entry name" value="HISTIDINOL-PHOSPHATE AMINOTRANSFERASE-RELATED"/>
    <property type="match status" value="1"/>
</dbReference>
<keyword evidence="12" id="KW-1185">Reference proteome</keyword>
<dbReference type="InterPro" id="IPR015424">
    <property type="entry name" value="PyrdxlP-dep_Trfase"/>
</dbReference>
<dbReference type="SUPFAM" id="SSF53383">
    <property type="entry name" value="PLP-dependent transferases"/>
    <property type="match status" value="1"/>
</dbReference>
<evidence type="ECO:0000256" key="8">
    <source>
        <dbReference type="ARBA" id="ARBA00029996"/>
    </source>
</evidence>
<dbReference type="InterPro" id="IPR015421">
    <property type="entry name" value="PyrdxlP-dep_Trfase_major"/>
</dbReference>
<comment type="cofactor">
    <cofactor evidence="1">
        <name>pyridoxal 5'-phosphate</name>
        <dbReference type="ChEBI" id="CHEBI:597326"/>
    </cofactor>
</comment>
<keyword evidence="7 11" id="KW-0456">Lyase</keyword>
<comment type="function">
    <text evidence="2">Decarboxylates L-threonine-O-3-phosphate to yield (R)-1-amino-2-propanol O-2-phosphate, the precursor for the linkage between the nucleotide loop and the corrin ring in cobalamin.</text>
</comment>
<feature type="domain" description="Aminotransferase class I/classII large" evidence="10">
    <location>
        <begin position="53"/>
        <end position="270"/>
    </location>
</feature>
<dbReference type="InterPro" id="IPR015422">
    <property type="entry name" value="PyrdxlP-dep_Trfase_small"/>
</dbReference>
<organism evidence="11 12">
    <name type="scientific">Ferrimonas sediminicola</name>
    <dbReference type="NCBI Taxonomy" id="2569538"/>
    <lineage>
        <taxon>Bacteria</taxon>
        <taxon>Pseudomonadati</taxon>
        <taxon>Pseudomonadota</taxon>
        <taxon>Gammaproteobacteria</taxon>
        <taxon>Alteromonadales</taxon>
        <taxon>Ferrimonadaceae</taxon>
        <taxon>Ferrimonas</taxon>
    </lineage>
</organism>
<evidence type="ECO:0000256" key="5">
    <source>
        <dbReference type="ARBA" id="ARBA00022573"/>
    </source>
</evidence>
<dbReference type="Pfam" id="PF00155">
    <property type="entry name" value="Aminotran_1_2"/>
    <property type="match status" value="1"/>
</dbReference>
<keyword evidence="5" id="KW-0169">Cobalamin biosynthesis</keyword>
<dbReference type="CDD" id="cd00609">
    <property type="entry name" value="AAT_like"/>
    <property type="match status" value="1"/>
</dbReference>
<dbReference type="EC" id="4.1.1.81" evidence="4"/>
<comment type="caution">
    <text evidence="11">The sequence shown here is derived from an EMBL/GenBank/DDBJ whole genome shotgun (WGS) entry which is preliminary data.</text>
</comment>
<evidence type="ECO:0000256" key="4">
    <source>
        <dbReference type="ARBA" id="ARBA00012285"/>
    </source>
</evidence>
<evidence type="ECO:0000256" key="2">
    <source>
        <dbReference type="ARBA" id="ARBA00003444"/>
    </source>
</evidence>
<evidence type="ECO:0000256" key="6">
    <source>
        <dbReference type="ARBA" id="ARBA00022898"/>
    </source>
</evidence>
<comment type="pathway">
    <text evidence="3">Cofactor biosynthesis; adenosylcobalamin biosynthesis.</text>
</comment>
<dbReference type="OrthoDB" id="9799304at2"/>
<sequence>MHHGGRLRQAAEEYGIALDQWLDLSTGVSPWTYPVGAIPLASWNRLPECEDGLEQAARAYYGCPSLLAVAGSQAAIQALPRLWRSRVDVPESGQAGLKVLLPRVGYKEHQSAWHGAGWQVAHYDGVPPQRLGEGVAALVVINPNNPTGQQLDRESLLGWHRQLQGCGGLLLVDEAFADLDSAQSLSPLCPRPGLVVLRSIGKFFGLAGIRAGFVLAEASLLGELADELGPWTLAGPSRTACRQALEDRPWQVLQAQRLQSASARLARMLAPLGGRLCGTGLFQTLYHPRAETWHRRLCLEGILVRLTDERDGLRFGLPEAESQWQRLAQALPLLLLP</sequence>
<dbReference type="AlphaFoldDB" id="A0A4U1BH37"/>
<keyword evidence="6" id="KW-0663">Pyridoxal phosphate</keyword>
<dbReference type="InterPro" id="IPR005860">
    <property type="entry name" value="CobD"/>
</dbReference>
<evidence type="ECO:0000259" key="10">
    <source>
        <dbReference type="Pfam" id="PF00155"/>
    </source>
</evidence>
<dbReference type="GO" id="GO:0009236">
    <property type="term" value="P:cobalamin biosynthetic process"/>
    <property type="evidence" value="ECO:0007669"/>
    <property type="project" value="UniProtKB-UniPathway"/>
</dbReference>
<dbReference type="GO" id="GO:0030170">
    <property type="term" value="F:pyridoxal phosphate binding"/>
    <property type="evidence" value="ECO:0007669"/>
    <property type="project" value="InterPro"/>
</dbReference>
<dbReference type="PROSITE" id="PS00105">
    <property type="entry name" value="AA_TRANSFER_CLASS_1"/>
    <property type="match status" value="1"/>
</dbReference>
<dbReference type="Proteomes" id="UP000305674">
    <property type="component" value="Unassembled WGS sequence"/>
</dbReference>
<protein>
    <recommendedName>
        <fullName evidence="4">threonine-phosphate decarboxylase</fullName>
        <ecNumber evidence="4">4.1.1.81</ecNumber>
    </recommendedName>
    <alternativeName>
        <fullName evidence="8">L-threonine-O-3-phosphate decarboxylase</fullName>
    </alternativeName>
</protein>
<dbReference type="NCBIfam" id="TIGR01140">
    <property type="entry name" value="L_thr_O3P_dcar"/>
    <property type="match status" value="1"/>
</dbReference>
<dbReference type="EMBL" id="SWCI01000002">
    <property type="protein sequence ID" value="TKB50678.1"/>
    <property type="molecule type" value="Genomic_DNA"/>
</dbReference>
<accession>A0A4U1BH37</accession>
<evidence type="ECO:0000313" key="11">
    <source>
        <dbReference type="EMBL" id="TKB50678.1"/>
    </source>
</evidence>
<evidence type="ECO:0000313" key="12">
    <source>
        <dbReference type="Proteomes" id="UP000305674"/>
    </source>
</evidence>
<evidence type="ECO:0000256" key="1">
    <source>
        <dbReference type="ARBA" id="ARBA00001933"/>
    </source>
</evidence>
<comment type="catalytic activity">
    <reaction evidence="9">
        <text>O-phospho-L-threonine + H(+) = (R)-1-aminopropan-2-yl phosphate + CO2</text>
        <dbReference type="Rhea" id="RHEA:11492"/>
        <dbReference type="ChEBI" id="CHEBI:15378"/>
        <dbReference type="ChEBI" id="CHEBI:16526"/>
        <dbReference type="ChEBI" id="CHEBI:58563"/>
        <dbReference type="ChEBI" id="CHEBI:58675"/>
        <dbReference type="EC" id="4.1.1.81"/>
    </reaction>
</comment>
<name>A0A4U1BH37_9GAMM</name>
<dbReference type="UniPathway" id="UPA00148"/>
<evidence type="ECO:0000256" key="9">
    <source>
        <dbReference type="ARBA" id="ARBA00048531"/>
    </source>
</evidence>
<reference evidence="11 12" key="1">
    <citation type="submission" date="2019-04" db="EMBL/GenBank/DDBJ databases">
        <authorList>
            <person name="Hwang J.C."/>
        </authorList>
    </citation>
    <scope>NUCLEOTIDE SEQUENCE [LARGE SCALE GENOMIC DNA]</scope>
    <source>
        <strain evidence="11 12">IMCC35001</strain>
    </source>
</reference>